<keyword evidence="10" id="KW-0812">Transmembrane</keyword>
<feature type="transmembrane region" description="Helical" evidence="10">
    <location>
        <begin position="110"/>
        <end position="129"/>
    </location>
</feature>
<keyword evidence="10" id="KW-0472">Membrane</keyword>
<dbReference type="Gene3D" id="1.20.5.1930">
    <property type="match status" value="1"/>
</dbReference>
<dbReference type="InterPro" id="IPR036890">
    <property type="entry name" value="HATPase_C_sf"/>
</dbReference>
<feature type="transmembrane region" description="Helical" evidence="10">
    <location>
        <begin position="86"/>
        <end position="104"/>
    </location>
</feature>
<feature type="domain" description="Histidine kinase" evidence="11">
    <location>
        <begin position="209"/>
        <end position="407"/>
    </location>
</feature>
<dbReference type="InterPro" id="IPR003594">
    <property type="entry name" value="HATPase_dom"/>
</dbReference>
<evidence type="ECO:0000313" key="13">
    <source>
        <dbReference type="Proteomes" id="UP000198609"/>
    </source>
</evidence>
<dbReference type="GO" id="GO:0046983">
    <property type="term" value="F:protein dimerization activity"/>
    <property type="evidence" value="ECO:0007669"/>
    <property type="project" value="InterPro"/>
</dbReference>
<dbReference type="GO" id="GO:0005524">
    <property type="term" value="F:ATP binding"/>
    <property type="evidence" value="ECO:0007669"/>
    <property type="project" value="UniProtKB-KW"/>
</dbReference>
<sequence>MARVRIAVSTGRRAGYRRWPGRILILALALLFLFSVYEDMRERIVFNPTFDTESFVGDWVPVCSGALAGAMAVLAVVRDVRWVPRAVLVACAGTFVATVAYHLLPVNMVTSESSGSELLGLLFLLAVAVRRCTPRWALVAMAAVSVSVYSVPVLRDSNPGDFSDNTLLVLALAFVCGLVLRLYDAQQERTGQLVRQEERLALARDLHDTVAHQVTAIVVQLQAVRHVTGRGTPDPRMLNEMLEAVEHAGGEALTSMRRLVGSMRGDETPRHPENLGEVLTRIVDEARATGLPIRLDLGRDLPEDVPAEVTGGLSRVLQEALTNAQRYARGARSVDVSARVAARHAELVVEDDGQGSPSGHRGSLGRLGGGFGIMGMRERIELLGGAFEAGHRPEGGWRVHASVPLHPDEASRNARARGPHAVRSGLRLREGRTA</sequence>
<feature type="region of interest" description="Disordered" evidence="9">
    <location>
        <begin position="410"/>
        <end position="434"/>
    </location>
</feature>
<evidence type="ECO:0000259" key="11">
    <source>
        <dbReference type="PROSITE" id="PS50109"/>
    </source>
</evidence>
<evidence type="ECO:0000256" key="3">
    <source>
        <dbReference type="ARBA" id="ARBA00022553"/>
    </source>
</evidence>
<comment type="catalytic activity">
    <reaction evidence="1">
        <text>ATP + protein L-histidine = ADP + protein N-phospho-L-histidine.</text>
        <dbReference type="EC" id="2.7.13.3"/>
    </reaction>
</comment>
<feature type="transmembrane region" description="Helical" evidence="10">
    <location>
        <begin position="21"/>
        <end position="37"/>
    </location>
</feature>
<keyword evidence="4" id="KW-0808">Transferase</keyword>
<name>A0A1H5B502_STRMJ</name>
<proteinExistence type="predicted"/>
<dbReference type="Pfam" id="PF07730">
    <property type="entry name" value="HisKA_3"/>
    <property type="match status" value="1"/>
</dbReference>
<dbReference type="PROSITE" id="PS50109">
    <property type="entry name" value="HIS_KIN"/>
    <property type="match status" value="1"/>
</dbReference>
<keyword evidence="3" id="KW-0597">Phosphoprotein</keyword>
<dbReference type="InterPro" id="IPR005467">
    <property type="entry name" value="His_kinase_dom"/>
</dbReference>
<protein>
    <recommendedName>
        <fullName evidence="2">histidine kinase</fullName>
        <ecNumber evidence="2">2.7.13.3</ecNumber>
    </recommendedName>
</protein>
<dbReference type="PANTHER" id="PTHR24421:SF10">
    <property type="entry name" value="NITRATE_NITRITE SENSOR PROTEIN NARQ"/>
    <property type="match status" value="1"/>
</dbReference>
<keyword evidence="10" id="KW-1133">Transmembrane helix</keyword>
<dbReference type="AlphaFoldDB" id="A0A1H5B502"/>
<evidence type="ECO:0000256" key="1">
    <source>
        <dbReference type="ARBA" id="ARBA00000085"/>
    </source>
</evidence>
<accession>A0A1H5B502</accession>
<reference evidence="13" key="1">
    <citation type="submission" date="2016-10" db="EMBL/GenBank/DDBJ databases">
        <authorList>
            <person name="Varghese N."/>
            <person name="Submissions S."/>
        </authorList>
    </citation>
    <scope>NUCLEOTIDE SEQUENCE [LARGE SCALE GENOMIC DNA]</scope>
    <source>
        <strain evidence="13">DSM 40318</strain>
    </source>
</reference>
<evidence type="ECO:0000256" key="8">
    <source>
        <dbReference type="ARBA" id="ARBA00023012"/>
    </source>
</evidence>
<evidence type="ECO:0000256" key="4">
    <source>
        <dbReference type="ARBA" id="ARBA00022679"/>
    </source>
</evidence>
<dbReference type="SUPFAM" id="SSF55874">
    <property type="entry name" value="ATPase domain of HSP90 chaperone/DNA topoisomerase II/histidine kinase"/>
    <property type="match status" value="1"/>
</dbReference>
<evidence type="ECO:0000256" key="9">
    <source>
        <dbReference type="SAM" id="MobiDB-lite"/>
    </source>
</evidence>
<dbReference type="GO" id="GO:0000155">
    <property type="term" value="F:phosphorelay sensor kinase activity"/>
    <property type="evidence" value="ECO:0007669"/>
    <property type="project" value="InterPro"/>
</dbReference>
<dbReference type="Gene3D" id="3.30.565.10">
    <property type="entry name" value="Histidine kinase-like ATPase, C-terminal domain"/>
    <property type="match status" value="1"/>
</dbReference>
<feature type="transmembrane region" description="Helical" evidence="10">
    <location>
        <begin position="57"/>
        <end position="77"/>
    </location>
</feature>
<evidence type="ECO:0000256" key="7">
    <source>
        <dbReference type="ARBA" id="ARBA00022840"/>
    </source>
</evidence>
<dbReference type="EC" id="2.7.13.3" evidence="2"/>
<evidence type="ECO:0000256" key="2">
    <source>
        <dbReference type="ARBA" id="ARBA00012438"/>
    </source>
</evidence>
<evidence type="ECO:0000256" key="10">
    <source>
        <dbReference type="SAM" id="Phobius"/>
    </source>
</evidence>
<dbReference type="EMBL" id="FNST01000002">
    <property type="protein sequence ID" value="SED49134.1"/>
    <property type="molecule type" value="Genomic_DNA"/>
</dbReference>
<dbReference type="CDD" id="cd16917">
    <property type="entry name" value="HATPase_UhpB-NarQ-NarX-like"/>
    <property type="match status" value="1"/>
</dbReference>
<feature type="transmembrane region" description="Helical" evidence="10">
    <location>
        <begin position="166"/>
        <end position="183"/>
    </location>
</feature>
<organism evidence="12 13">
    <name type="scientific">Streptomyces melanosporofaciens</name>
    <dbReference type="NCBI Taxonomy" id="67327"/>
    <lineage>
        <taxon>Bacteria</taxon>
        <taxon>Bacillati</taxon>
        <taxon>Actinomycetota</taxon>
        <taxon>Actinomycetes</taxon>
        <taxon>Kitasatosporales</taxon>
        <taxon>Streptomycetaceae</taxon>
        <taxon>Streptomyces</taxon>
        <taxon>Streptomyces violaceusniger group</taxon>
    </lineage>
</organism>
<gene>
    <name evidence="12" type="ORF">SAMN04490356_8680</name>
</gene>
<dbReference type="GO" id="GO:0016020">
    <property type="term" value="C:membrane"/>
    <property type="evidence" value="ECO:0007669"/>
    <property type="project" value="InterPro"/>
</dbReference>
<dbReference type="PANTHER" id="PTHR24421">
    <property type="entry name" value="NITRATE/NITRITE SENSOR PROTEIN NARX-RELATED"/>
    <property type="match status" value="1"/>
</dbReference>
<dbReference type="InterPro" id="IPR011712">
    <property type="entry name" value="Sig_transdc_His_kin_sub3_dim/P"/>
</dbReference>
<keyword evidence="7" id="KW-0067">ATP-binding</keyword>
<evidence type="ECO:0000313" key="12">
    <source>
        <dbReference type="EMBL" id="SED49134.1"/>
    </source>
</evidence>
<keyword evidence="5" id="KW-0547">Nucleotide-binding</keyword>
<dbReference type="Pfam" id="PF02518">
    <property type="entry name" value="HATPase_c"/>
    <property type="match status" value="1"/>
</dbReference>
<keyword evidence="6 12" id="KW-0418">Kinase</keyword>
<feature type="transmembrane region" description="Helical" evidence="10">
    <location>
        <begin position="136"/>
        <end position="154"/>
    </location>
</feature>
<dbReference type="Proteomes" id="UP000198609">
    <property type="component" value="Unassembled WGS sequence"/>
</dbReference>
<dbReference type="SMART" id="SM00387">
    <property type="entry name" value="HATPase_c"/>
    <property type="match status" value="1"/>
</dbReference>
<keyword evidence="8" id="KW-0902">Two-component regulatory system</keyword>
<dbReference type="InterPro" id="IPR050482">
    <property type="entry name" value="Sensor_HK_TwoCompSys"/>
</dbReference>
<evidence type="ECO:0000256" key="5">
    <source>
        <dbReference type="ARBA" id="ARBA00022741"/>
    </source>
</evidence>
<evidence type="ECO:0000256" key="6">
    <source>
        <dbReference type="ARBA" id="ARBA00022777"/>
    </source>
</evidence>
<keyword evidence="13" id="KW-1185">Reference proteome</keyword>